<dbReference type="EMBL" id="QHLY01000012">
    <property type="protein sequence ID" value="PXA68365.1"/>
    <property type="molecule type" value="Genomic_DNA"/>
</dbReference>
<keyword evidence="3" id="KW-1185">Reference proteome</keyword>
<dbReference type="SUPFAM" id="SSF50475">
    <property type="entry name" value="FMN-binding split barrel"/>
    <property type="match status" value="1"/>
</dbReference>
<dbReference type="RefSeq" id="WP_110128032.1">
    <property type="nucleotide sequence ID" value="NZ_QHLY01000012.1"/>
</dbReference>
<dbReference type="InterPro" id="IPR024747">
    <property type="entry name" value="Pyridox_Oxase-rel"/>
</dbReference>
<name>A0A317ZUC9_9MICO</name>
<accession>A0A317ZUC9</accession>
<feature type="region of interest" description="Disordered" evidence="1">
    <location>
        <begin position="1"/>
        <end position="26"/>
    </location>
</feature>
<dbReference type="PANTHER" id="PTHR34071">
    <property type="entry name" value="5-NITROIMIDAZOLE ANTIBIOTICS RESISTANCE PROTEIN, NIMA-FAMILY-RELATED PROTEIN-RELATED"/>
    <property type="match status" value="1"/>
</dbReference>
<dbReference type="PANTHER" id="PTHR34071:SF2">
    <property type="entry name" value="FLAVIN-NUCLEOTIDE-BINDING PROTEIN"/>
    <property type="match status" value="1"/>
</dbReference>
<evidence type="ECO:0000313" key="2">
    <source>
        <dbReference type="EMBL" id="PXA68365.1"/>
    </source>
</evidence>
<comment type="caution">
    <text evidence="2">The sequence shown here is derived from an EMBL/GenBank/DDBJ whole genome shotgun (WGS) entry which is preliminary data.</text>
</comment>
<dbReference type="Gene3D" id="2.30.110.10">
    <property type="entry name" value="Electron Transport, Fmn-binding Protein, Chain A"/>
    <property type="match status" value="1"/>
</dbReference>
<dbReference type="AlphaFoldDB" id="A0A317ZUC9"/>
<reference evidence="2 3" key="1">
    <citation type="submission" date="2018-05" db="EMBL/GenBank/DDBJ databases">
        <title>Genetic diversity of glacier-inhabiting Cryobacterium bacteria in China and description of Cryobacterium mengkeensis sp. nov. and Arthrobacter glacialis sp. nov.</title>
        <authorList>
            <person name="Liu Q."/>
            <person name="Xin Y.-H."/>
        </authorList>
    </citation>
    <scope>NUCLEOTIDE SEQUENCE [LARGE SCALE GENOMIC DNA]</scope>
    <source>
        <strain evidence="2 3">SK-1</strain>
    </source>
</reference>
<proteinExistence type="predicted"/>
<protein>
    <submittedName>
        <fullName evidence="2">Pyridoxamine 5'-phosphate oxidase family protein</fullName>
    </submittedName>
</protein>
<evidence type="ECO:0000256" key="1">
    <source>
        <dbReference type="SAM" id="MobiDB-lite"/>
    </source>
</evidence>
<feature type="compositionally biased region" description="Pro residues" evidence="1">
    <location>
        <begin position="1"/>
        <end position="11"/>
    </location>
</feature>
<evidence type="ECO:0000313" key="3">
    <source>
        <dbReference type="Proteomes" id="UP000246722"/>
    </source>
</evidence>
<dbReference type="Pfam" id="PF12900">
    <property type="entry name" value="Pyridox_ox_2"/>
    <property type="match status" value="1"/>
</dbReference>
<gene>
    <name evidence="2" type="ORF">CTB96_17275</name>
</gene>
<dbReference type="OrthoDB" id="116031at2"/>
<organism evidence="2 3">
    <name type="scientific">Cryobacterium arcticum</name>
    <dbReference type="NCBI Taxonomy" id="670052"/>
    <lineage>
        <taxon>Bacteria</taxon>
        <taxon>Bacillati</taxon>
        <taxon>Actinomycetota</taxon>
        <taxon>Actinomycetes</taxon>
        <taxon>Micrococcales</taxon>
        <taxon>Microbacteriaceae</taxon>
        <taxon>Cryobacterium</taxon>
    </lineage>
</organism>
<dbReference type="Proteomes" id="UP000246722">
    <property type="component" value="Unassembled WGS sequence"/>
</dbReference>
<sequence length="254" mass="26613">MPSQTPPPIELPQPSASDPTTAHDGAALDLPVTDRTRITRMPERQRTDRAELYGILDDALVAHVALVRAGLPLVLPMGFGRGGDAIYLHGSTGSGIFRAMASGTPISVTVTHLDGLVYARSLFDSSMNYRSAVVFGVPTVVAGADKEEAMRIVSAHLMPGRWDEVRPMTKRELAATLVLRLPLDEASVKVRAHGASEAADDDEDRSVWAGVVPLRVTALPPETSALTPAGTATSAAAAAYVARTLGVDSGEAAG</sequence>
<dbReference type="InterPro" id="IPR012349">
    <property type="entry name" value="Split_barrel_FMN-bd"/>
</dbReference>